<dbReference type="GO" id="GO:0051301">
    <property type="term" value="P:cell division"/>
    <property type="evidence" value="ECO:0007669"/>
    <property type="project" value="UniProtKB-KW"/>
</dbReference>
<dbReference type="Proteomes" id="UP000057820">
    <property type="component" value="Plasmid 2"/>
</dbReference>
<dbReference type="PANTHER" id="PTHR13504:SF38">
    <property type="entry name" value="FIDO DOMAIN-CONTAINING PROTEIN"/>
    <property type="match status" value="1"/>
</dbReference>
<feature type="active site" evidence="2">
    <location>
        <position position="215"/>
    </location>
</feature>
<gene>
    <name evidence="4" type="ORF">ERS450000_04655</name>
</gene>
<feature type="binding site" evidence="1">
    <location>
        <position position="82"/>
    </location>
    <ligand>
        <name>ATP</name>
        <dbReference type="ChEBI" id="CHEBI:30616"/>
    </ligand>
</feature>
<dbReference type="KEGG" id="nfr:ERS450000_04655"/>
<feature type="binding site" evidence="1">
    <location>
        <position position="215"/>
    </location>
    <ligand>
        <name>ATP</name>
        <dbReference type="ChEBI" id="CHEBI:30616"/>
    </ligand>
</feature>
<dbReference type="InterPro" id="IPR025758">
    <property type="entry name" value="Fic/DOC_N"/>
</dbReference>
<evidence type="ECO:0000313" key="5">
    <source>
        <dbReference type="Proteomes" id="UP000057820"/>
    </source>
</evidence>
<dbReference type="InterPro" id="IPR040198">
    <property type="entry name" value="Fido_containing"/>
</dbReference>
<evidence type="ECO:0000256" key="1">
    <source>
        <dbReference type="PIRSR" id="PIRSR038925-1"/>
    </source>
</evidence>
<dbReference type="RefSeq" id="WP_060594170.1">
    <property type="nucleotide sequence ID" value="NZ_CAACYE020000001.1"/>
</dbReference>
<evidence type="ECO:0000256" key="2">
    <source>
        <dbReference type="PIRSR" id="PIRSR640198-1"/>
    </source>
</evidence>
<proteinExistence type="predicted"/>
<evidence type="ECO:0000256" key="3">
    <source>
        <dbReference type="PIRSR" id="PIRSR640198-2"/>
    </source>
</evidence>
<accession>A0A0H5P2H7</accession>
<feature type="binding site" evidence="1">
    <location>
        <position position="257"/>
    </location>
    <ligand>
        <name>ATP</name>
        <dbReference type="ChEBI" id="CHEBI:30616"/>
    </ligand>
</feature>
<feature type="binding site" evidence="3">
    <location>
        <begin position="257"/>
        <end position="258"/>
    </location>
    <ligand>
        <name>ATP</name>
        <dbReference type="ChEBI" id="CHEBI:30616"/>
    </ligand>
</feature>
<dbReference type="InterPro" id="IPR026287">
    <property type="entry name" value="SoFic-like"/>
</dbReference>
<dbReference type="PANTHER" id="PTHR13504">
    <property type="entry name" value="FIDO DOMAIN-CONTAINING PROTEIN DDB_G0283145"/>
    <property type="match status" value="1"/>
</dbReference>
<name>A0A0H5P2H7_NOCFR</name>
<dbReference type="EMBL" id="LN868939">
    <property type="protein sequence ID" value="CRY81877.1"/>
    <property type="molecule type" value="Genomic_DNA"/>
</dbReference>
<dbReference type="AlphaFoldDB" id="A0A0H5P2H7"/>
<dbReference type="Gene3D" id="1.10.3290.10">
    <property type="entry name" value="Fido-like domain"/>
    <property type="match status" value="1"/>
</dbReference>
<dbReference type="PROSITE" id="PS51459">
    <property type="entry name" value="FIDO"/>
    <property type="match status" value="1"/>
</dbReference>
<evidence type="ECO:0000313" key="4">
    <source>
        <dbReference type="EMBL" id="CRY81877.1"/>
    </source>
</evidence>
<feature type="binding site" evidence="1">
    <location>
        <begin position="220"/>
        <end position="226"/>
    </location>
    <ligand>
        <name>ATP</name>
        <dbReference type="ChEBI" id="CHEBI:30616"/>
    </ligand>
</feature>
<dbReference type="Pfam" id="PF02661">
    <property type="entry name" value="Fic"/>
    <property type="match status" value="1"/>
</dbReference>
<dbReference type="GO" id="GO:0005524">
    <property type="term" value="F:ATP binding"/>
    <property type="evidence" value="ECO:0007669"/>
    <property type="project" value="UniProtKB-KW"/>
</dbReference>
<sequence>MRLDDFTAGQRSHVVRAEGGYRAFVPPPLPPEVALTPVLVKRLSAADRAIGELAGLGRGLPNPDLFCRALVRREAVLSSRIEGTVASLSDLALFEAEQPSNPVGDVREVFNYMAAMDHVLAPDRRLPLSLPLLREAHRILLSGVRGDFATPGEFRRSQNWIGRPGSVIDTATYVPPPPDQMWDCLDALEKYLHASGDLPPLMAIAAVHYQFEAIHPFIDGNGRIGRLLAVMLLVEWGLLPGPMLDLSAYIEPRRDRYYDGLLRVSTEGDWALWFSFFLEVVEEQARDSLARAVRLDELRIELRRRVATARSSGLLPVLVDELFRSPVLGIGTAKKVLGVTHRAATLNLEKLVAAGMLVEVTRGRARLFMAPEVVAAMSEPVT</sequence>
<dbReference type="PIRSF" id="PIRSF038925">
    <property type="entry name" value="AMP-prot_trans"/>
    <property type="match status" value="1"/>
</dbReference>
<organism evidence="4 5">
    <name type="scientific">Nocardia farcinica</name>
    <dbReference type="NCBI Taxonomy" id="37329"/>
    <lineage>
        <taxon>Bacteria</taxon>
        <taxon>Bacillati</taxon>
        <taxon>Actinomycetota</taxon>
        <taxon>Actinomycetes</taxon>
        <taxon>Mycobacteriales</taxon>
        <taxon>Nocardiaceae</taxon>
        <taxon>Nocardia</taxon>
    </lineage>
</organism>
<reference evidence="5" key="1">
    <citation type="submission" date="2015-03" db="EMBL/GenBank/DDBJ databases">
        <authorList>
            <consortium name="Pathogen Informatics"/>
        </authorList>
    </citation>
    <scope>NUCLEOTIDE SEQUENCE [LARGE SCALE GENOMIC DNA]</scope>
    <source>
        <strain evidence="5">NCTC11134</strain>
        <plasmid evidence="5">2</plasmid>
    </source>
</reference>
<keyword evidence="4" id="KW-0132">Cell division</keyword>
<keyword evidence="1" id="KW-0067">ATP-binding</keyword>
<dbReference type="InterPro" id="IPR036597">
    <property type="entry name" value="Fido-like_dom_sf"/>
</dbReference>
<dbReference type="SUPFAM" id="SSF140931">
    <property type="entry name" value="Fic-like"/>
    <property type="match status" value="1"/>
</dbReference>
<keyword evidence="4" id="KW-0614">Plasmid</keyword>
<protein>
    <submittedName>
        <fullName evidence="4">Protein involved in cell division</fullName>
    </submittedName>
</protein>
<keyword evidence="1" id="KW-0547">Nucleotide-binding</keyword>
<keyword evidence="4" id="KW-0131">Cell cycle</keyword>
<geneLocation type="plasmid" evidence="4">
    <name>2</name>
</geneLocation>
<feature type="binding site" evidence="3">
    <location>
        <begin position="219"/>
        <end position="226"/>
    </location>
    <ligand>
        <name>ATP</name>
        <dbReference type="ChEBI" id="CHEBI:30616"/>
    </ligand>
</feature>
<dbReference type="InterPro" id="IPR003812">
    <property type="entry name" value="Fido"/>
</dbReference>
<dbReference type="Pfam" id="PF13784">
    <property type="entry name" value="Fic_N"/>
    <property type="match status" value="1"/>
</dbReference>